<dbReference type="Proteomes" id="UP000000849">
    <property type="component" value="Chromosome"/>
</dbReference>
<feature type="region of interest" description="Disordered" evidence="1">
    <location>
        <begin position="41"/>
        <end position="65"/>
    </location>
</feature>
<evidence type="ECO:0000313" key="4">
    <source>
        <dbReference type="Proteomes" id="UP000000849"/>
    </source>
</evidence>
<dbReference type="KEGG" id="cfl:Cfla_1373"/>
<accession>D5UCF7</accession>
<protein>
    <submittedName>
        <fullName evidence="3">Uncharacterized protein</fullName>
    </submittedName>
</protein>
<dbReference type="EMBL" id="CP001964">
    <property type="protein sequence ID" value="ADG74271.1"/>
    <property type="molecule type" value="Genomic_DNA"/>
</dbReference>
<proteinExistence type="predicted"/>
<reference evidence="3 4" key="1">
    <citation type="journal article" date="2010" name="Stand. Genomic Sci.">
        <title>Complete genome sequence of Cellulomonas flavigena type strain (134).</title>
        <authorList>
            <person name="Abt B."/>
            <person name="Foster B."/>
            <person name="Lapidus A."/>
            <person name="Clum A."/>
            <person name="Sun H."/>
            <person name="Pukall R."/>
            <person name="Lucas S."/>
            <person name="Glavina Del Rio T."/>
            <person name="Nolan M."/>
            <person name="Tice H."/>
            <person name="Cheng J.F."/>
            <person name="Pitluck S."/>
            <person name="Liolios K."/>
            <person name="Ivanova N."/>
            <person name="Mavromatis K."/>
            <person name="Ovchinnikova G."/>
            <person name="Pati A."/>
            <person name="Goodwin L."/>
            <person name="Chen A."/>
            <person name="Palaniappan K."/>
            <person name="Land M."/>
            <person name="Hauser L."/>
            <person name="Chang Y.J."/>
            <person name="Jeffries C.D."/>
            <person name="Rohde M."/>
            <person name="Goker M."/>
            <person name="Woyke T."/>
            <person name="Bristow J."/>
            <person name="Eisen J.A."/>
            <person name="Markowitz V."/>
            <person name="Hugenholtz P."/>
            <person name="Kyrpides N.C."/>
            <person name="Klenk H.P."/>
        </authorList>
    </citation>
    <scope>NUCLEOTIDE SEQUENCE [LARGE SCALE GENOMIC DNA]</scope>
    <source>
        <strain evidence="4">ATCC 482 / DSM 20109 / BCRC 11376 / JCM 18109 / NBRC 3775 / NCIMB 8073 / NRS 134</strain>
    </source>
</reference>
<keyword evidence="2" id="KW-0812">Transmembrane</keyword>
<dbReference type="eggNOG" id="ENOG5032W33">
    <property type="taxonomic scope" value="Bacteria"/>
</dbReference>
<evidence type="ECO:0000313" key="3">
    <source>
        <dbReference type="EMBL" id="ADG74271.1"/>
    </source>
</evidence>
<keyword evidence="4" id="KW-1185">Reference proteome</keyword>
<feature type="compositionally biased region" description="Low complexity" evidence="1">
    <location>
        <begin position="44"/>
        <end position="61"/>
    </location>
</feature>
<dbReference type="HOGENOM" id="CLU_116212_0_0_11"/>
<organism evidence="3 4">
    <name type="scientific">Cellulomonas flavigena (strain ATCC 482 / DSM 20109 / BCRC 11376 / JCM 18109 / NBRC 3775 / NCIMB 8073 / NRS 134)</name>
    <dbReference type="NCBI Taxonomy" id="446466"/>
    <lineage>
        <taxon>Bacteria</taxon>
        <taxon>Bacillati</taxon>
        <taxon>Actinomycetota</taxon>
        <taxon>Actinomycetes</taxon>
        <taxon>Micrococcales</taxon>
        <taxon>Cellulomonadaceae</taxon>
        <taxon>Cellulomonas</taxon>
    </lineage>
</organism>
<name>D5UCF7_CELFN</name>
<feature type="transmembrane region" description="Helical" evidence="2">
    <location>
        <begin position="16"/>
        <end position="35"/>
    </location>
</feature>
<dbReference type="STRING" id="446466.Cfla_1373"/>
<sequence>MNRLGVLRGLSRGMQVFVLVDVLLVLALVVLVVTLPRGGGVDGARAAESSPTASAEATSDAGDGQEDVAVDPVAFASPTGNIACEMSIEGVLCTIGSFTYAPPRVTGCEGQTGHVIGLDAEGFAFRCEDDGVPQVTPTSELPYGSTASVGDYTCASGTDGITCTDATGVGFRLARAQWNALP</sequence>
<keyword evidence="2" id="KW-1133">Transmembrane helix</keyword>
<evidence type="ECO:0000256" key="2">
    <source>
        <dbReference type="SAM" id="Phobius"/>
    </source>
</evidence>
<keyword evidence="2" id="KW-0472">Membrane</keyword>
<gene>
    <name evidence="3" type="ordered locus">Cfla_1373</name>
</gene>
<evidence type="ECO:0000256" key="1">
    <source>
        <dbReference type="SAM" id="MobiDB-lite"/>
    </source>
</evidence>
<dbReference type="RefSeq" id="WP_013116605.1">
    <property type="nucleotide sequence ID" value="NC_014151.1"/>
</dbReference>
<dbReference type="AlphaFoldDB" id="D5UCF7"/>